<name>A0AAW2W391_9LAMI</name>
<proteinExistence type="predicted"/>
<reference evidence="1" key="1">
    <citation type="submission" date="2020-06" db="EMBL/GenBank/DDBJ databases">
        <authorList>
            <person name="Li T."/>
            <person name="Hu X."/>
            <person name="Zhang T."/>
            <person name="Song X."/>
            <person name="Zhang H."/>
            <person name="Dai N."/>
            <person name="Sheng W."/>
            <person name="Hou X."/>
            <person name="Wei L."/>
        </authorList>
    </citation>
    <scope>NUCLEOTIDE SEQUENCE</scope>
    <source>
        <strain evidence="1">KEN1</strain>
        <tissue evidence="1">Leaf</tissue>
    </source>
</reference>
<evidence type="ECO:0000313" key="1">
    <source>
        <dbReference type="EMBL" id="KAL0434580.1"/>
    </source>
</evidence>
<dbReference type="EMBL" id="JACGWN010000009">
    <property type="protein sequence ID" value="KAL0434580.1"/>
    <property type="molecule type" value="Genomic_DNA"/>
</dbReference>
<comment type="caution">
    <text evidence="1">The sequence shown here is derived from an EMBL/GenBank/DDBJ whole genome shotgun (WGS) entry which is preliminary data.</text>
</comment>
<protein>
    <submittedName>
        <fullName evidence="1">Uncharacterized protein</fullName>
    </submittedName>
</protein>
<organism evidence="1">
    <name type="scientific">Sesamum latifolium</name>
    <dbReference type="NCBI Taxonomy" id="2727402"/>
    <lineage>
        <taxon>Eukaryota</taxon>
        <taxon>Viridiplantae</taxon>
        <taxon>Streptophyta</taxon>
        <taxon>Embryophyta</taxon>
        <taxon>Tracheophyta</taxon>
        <taxon>Spermatophyta</taxon>
        <taxon>Magnoliopsida</taxon>
        <taxon>eudicotyledons</taxon>
        <taxon>Gunneridae</taxon>
        <taxon>Pentapetalae</taxon>
        <taxon>asterids</taxon>
        <taxon>lamiids</taxon>
        <taxon>Lamiales</taxon>
        <taxon>Pedaliaceae</taxon>
        <taxon>Sesamum</taxon>
    </lineage>
</organism>
<accession>A0AAW2W391</accession>
<dbReference type="AlphaFoldDB" id="A0AAW2W391"/>
<gene>
    <name evidence="1" type="ORF">Slati_2792300</name>
</gene>
<sequence length="89" mass="9829">MDVDPANDAPLIQFDQEEQNGPGIPGNDALVITALLANYEIERVFIDSGSSVDILLERPMTKCSWGMSPSKRWTLHCMASRERLPIQGA</sequence>
<reference evidence="1" key="2">
    <citation type="journal article" date="2024" name="Plant">
        <title>Genomic evolution and insights into agronomic trait innovations of Sesamum species.</title>
        <authorList>
            <person name="Miao H."/>
            <person name="Wang L."/>
            <person name="Qu L."/>
            <person name="Liu H."/>
            <person name="Sun Y."/>
            <person name="Le M."/>
            <person name="Wang Q."/>
            <person name="Wei S."/>
            <person name="Zheng Y."/>
            <person name="Lin W."/>
            <person name="Duan Y."/>
            <person name="Cao H."/>
            <person name="Xiong S."/>
            <person name="Wang X."/>
            <person name="Wei L."/>
            <person name="Li C."/>
            <person name="Ma Q."/>
            <person name="Ju M."/>
            <person name="Zhao R."/>
            <person name="Li G."/>
            <person name="Mu C."/>
            <person name="Tian Q."/>
            <person name="Mei H."/>
            <person name="Zhang T."/>
            <person name="Gao T."/>
            <person name="Zhang H."/>
        </authorList>
    </citation>
    <scope>NUCLEOTIDE SEQUENCE</scope>
    <source>
        <strain evidence="1">KEN1</strain>
    </source>
</reference>